<dbReference type="EMBL" id="JABCKV010002597">
    <property type="protein sequence ID" value="KAG5637731.1"/>
    <property type="molecule type" value="Genomic_DNA"/>
</dbReference>
<evidence type="ECO:0008006" key="4">
    <source>
        <dbReference type="Google" id="ProtNLM"/>
    </source>
</evidence>
<name>A0A9P7FV55_9AGAR</name>
<evidence type="ECO:0000256" key="1">
    <source>
        <dbReference type="SAM" id="MobiDB-lite"/>
    </source>
</evidence>
<dbReference type="AlphaFoldDB" id="A0A9P7FV55"/>
<evidence type="ECO:0000313" key="2">
    <source>
        <dbReference type="EMBL" id="KAG5637731.1"/>
    </source>
</evidence>
<proteinExistence type="predicted"/>
<gene>
    <name evidence="2" type="ORF">DXG03_004385</name>
</gene>
<accession>A0A9P7FV55</accession>
<protein>
    <recommendedName>
        <fullName evidence="4">CCHC-type domain-containing protein</fullName>
    </recommendedName>
</protein>
<feature type="non-terminal residue" evidence="2">
    <location>
        <position position="1"/>
    </location>
</feature>
<comment type="caution">
    <text evidence="2">The sequence shown here is derived from an EMBL/GenBank/DDBJ whole genome shotgun (WGS) entry which is preliminary data.</text>
</comment>
<organism evidence="2 3">
    <name type="scientific">Asterophora parasitica</name>
    <dbReference type="NCBI Taxonomy" id="117018"/>
    <lineage>
        <taxon>Eukaryota</taxon>
        <taxon>Fungi</taxon>
        <taxon>Dikarya</taxon>
        <taxon>Basidiomycota</taxon>
        <taxon>Agaricomycotina</taxon>
        <taxon>Agaricomycetes</taxon>
        <taxon>Agaricomycetidae</taxon>
        <taxon>Agaricales</taxon>
        <taxon>Tricholomatineae</taxon>
        <taxon>Lyophyllaceae</taxon>
        <taxon>Asterophora</taxon>
    </lineage>
</organism>
<feature type="region of interest" description="Disordered" evidence="1">
    <location>
        <begin position="39"/>
        <end position="80"/>
    </location>
</feature>
<evidence type="ECO:0000313" key="3">
    <source>
        <dbReference type="Proteomes" id="UP000775547"/>
    </source>
</evidence>
<reference evidence="2" key="1">
    <citation type="submission" date="2020-07" db="EMBL/GenBank/DDBJ databases">
        <authorList>
            <person name="Nieuwenhuis M."/>
            <person name="Van De Peppel L.J.J."/>
        </authorList>
    </citation>
    <scope>NUCLEOTIDE SEQUENCE</scope>
    <source>
        <strain evidence="2">AP01</strain>
        <tissue evidence="2">Mycelium</tissue>
    </source>
</reference>
<feature type="region of interest" description="Disordered" evidence="1">
    <location>
        <begin position="1"/>
        <end position="23"/>
    </location>
</feature>
<sequence length="147" mass="15542">AMLAAHSKSKGTGGGSKSKGKEKLKWHCNNCRKDGHTQDQCFAEGGGKAGEAPDWWVKKNGKSKGKGKDKSANTTKKSQDDANNENYAFLILTDSLSDVDYPNVAPAITSGHDHGGSTMHLTWPSHLFPRCVSIVLGVPSSSKGGCA</sequence>
<dbReference type="OrthoDB" id="2692435at2759"/>
<keyword evidence="3" id="KW-1185">Reference proteome</keyword>
<dbReference type="Proteomes" id="UP000775547">
    <property type="component" value="Unassembled WGS sequence"/>
</dbReference>
<reference evidence="2" key="2">
    <citation type="submission" date="2021-10" db="EMBL/GenBank/DDBJ databases">
        <title>Phylogenomics reveals ancestral predisposition of the termite-cultivated fungus Termitomyces towards a domesticated lifestyle.</title>
        <authorList>
            <person name="Auxier B."/>
            <person name="Grum-Grzhimaylo A."/>
            <person name="Cardenas M.E."/>
            <person name="Lodge J.D."/>
            <person name="Laessoe T."/>
            <person name="Pedersen O."/>
            <person name="Smith M.E."/>
            <person name="Kuyper T.W."/>
            <person name="Franco-Molano E.A."/>
            <person name="Baroni T.J."/>
            <person name="Aanen D.K."/>
        </authorList>
    </citation>
    <scope>NUCLEOTIDE SEQUENCE</scope>
    <source>
        <strain evidence="2">AP01</strain>
        <tissue evidence="2">Mycelium</tissue>
    </source>
</reference>